<dbReference type="Proteomes" id="UP000199054">
    <property type="component" value="Unassembled WGS sequence"/>
</dbReference>
<keyword evidence="6 10" id="KW-0479">Metal-binding</keyword>
<dbReference type="EMBL" id="FODE01000007">
    <property type="protein sequence ID" value="SEN46262.1"/>
    <property type="molecule type" value="Genomic_DNA"/>
</dbReference>
<dbReference type="SFLD" id="SFLDF00288">
    <property type="entry name" value="HemN-like__clustered_with_nucl"/>
    <property type="match status" value="1"/>
</dbReference>
<keyword evidence="8 10" id="KW-0411">Iron-sulfur</keyword>
<proteinExistence type="inferred from homology"/>
<keyword evidence="9 10" id="KW-0143">Chaperone</keyword>
<comment type="function">
    <text evidence="10">Probably acts as a heme chaperone, transferring heme to an unknown acceptor. Binds one molecule of heme per monomer, possibly covalently. Binds 1 [4Fe-4S] cluster. The cluster is coordinated with 3 cysteines and an exchangeable S-adenosyl-L-methionine.</text>
</comment>
<evidence type="ECO:0000256" key="3">
    <source>
        <dbReference type="ARBA" id="ARBA00017228"/>
    </source>
</evidence>
<dbReference type="GO" id="GO:0051539">
    <property type="term" value="F:4 iron, 4 sulfur cluster binding"/>
    <property type="evidence" value="ECO:0007669"/>
    <property type="project" value="UniProtKB-UniRule"/>
</dbReference>
<evidence type="ECO:0000256" key="7">
    <source>
        <dbReference type="ARBA" id="ARBA00023004"/>
    </source>
</evidence>
<accession>A0A1H8GQG6</accession>
<feature type="domain" description="Radical SAM core" evidence="11">
    <location>
        <begin position="14"/>
        <end position="250"/>
    </location>
</feature>
<evidence type="ECO:0000256" key="10">
    <source>
        <dbReference type="RuleBase" id="RU364116"/>
    </source>
</evidence>
<keyword evidence="13" id="KW-1185">Reference proteome</keyword>
<dbReference type="GO" id="GO:0005737">
    <property type="term" value="C:cytoplasm"/>
    <property type="evidence" value="ECO:0007669"/>
    <property type="project" value="UniProtKB-SubCell"/>
</dbReference>
<dbReference type="SFLD" id="SFLDF00562">
    <property type="entry name" value="HemN-like__clustered_with_heat"/>
    <property type="match status" value="1"/>
</dbReference>
<dbReference type="AlphaFoldDB" id="A0A1H8GQG6"/>
<reference evidence="12 13" key="1">
    <citation type="submission" date="2016-10" db="EMBL/GenBank/DDBJ databases">
        <authorList>
            <person name="de Groot N.N."/>
        </authorList>
    </citation>
    <scope>NUCLEOTIDE SEQUENCE [LARGE SCALE GENOMIC DNA]</scope>
    <source>
        <strain evidence="12 13">DSM 8512</strain>
    </source>
</reference>
<evidence type="ECO:0000313" key="12">
    <source>
        <dbReference type="EMBL" id="SEN46262.1"/>
    </source>
</evidence>
<dbReference type="InterPro" id="IPR010723">
    <property type="entry name" value="HemN_C"/>
</dbReference>
<evidence type="ECO:0000256" key="6">
    <source>
        <dbReference type="ARBA" id="ARBA00022723"/>
    </source>
</evidence>
<protein>
    <recommendedName>
        <fullName evidence="3 10">Heme chaperone HemW</fullName>
    </recommendedName>
</protein>
<dbReference type="InterPro" id="IPR013785">
    <property type="entry name" value="Aldolase_TIM"/>
</dbReference>
<gene>
    <name evidence="12" type="ORF">SAMN04489859_100799</name>
</gene>
<keyword evidence="5 10" id="KW-0949">S-adenosyl-L-methionine</keyword>
<dbReference type="Gene3D" id="3.20.20.70">
    <property type="entry name" value="Aldolase class I"/>
    <property type="match status" value="1"/>
</dbReference>
<dbReference type="SUPFAM" id="SSF102114">
    <property type="entry name" value="Radical SAM enzymes"/>
    <property type="match status" value="1"/>
</dbReference>
<keyword evidence="10" id="KW-0963">Cytoplasm</keyword>
<keyword evidence="7 10" id="KW-0408">Iron</keyword>
<dbReference type="Pfam" id="PF06969">
    <property type="entry name" value="HemN_C"/>
    <property type="match status" value="1"/>
</dbReference>
<organism evidence="12 13">
    <name type="scientific">Paracoccus alcaliphilus</name>
    <dbReference type="NCBI Taxonomy" id="34002"/>
    <lineage>
        <taxon>Bacteria</taxon>
        <taxon>Pseudomonadati</taxon>
        <taxon>Pseudomonadota</taxon>
        <taxon>Alphaproteobacteria</taxon>
        <taxon>Rhodobacterales</taxon>
        <taxon>Paracoccaceae</taxon>
        <taxon>Paracoccus</taxon>
    </lineage>
</organism>
<evidence type="ECO:0000256" key="8">
    <source>
        <dbReference type="ARBA" id="ARBA00023014"/>
    </source>
</evidence>
<dbReference type="GO" id="GO:0004109">
    <property type="term" value="F:coproporphyrinogen oxidase activity"/>
    <property type="evidence" value="ECO:0007669"/>
    <property type="project" value="InterPro"/>
</dbReference>
<dbReference type="InterPro" id="IPR034505">
    <property type="entry name" value="Coproporphyrinogen-III_oxidase"/>
</dbReference>
<dbReference type="GO" id="GO:0006779">
    <property type="term" value="P:porphyrin-containing compound biosynthetic process"/>
    <property type="evidence" value="ECO:0007669"/>
    <property type="project" value="InterPro"/>
</dbReference>
<dbReference type="STRING" id="34002.SAMN04489859_100799"/>
<evidence type="ECO:0000259" key="11">
    <source>
        <dbReference type="PROSITE" id="PS51918"/>
    </source>
</evidence>
<comment type="similarity">
    <text evidence="2">Belongs to the anaerobic coproporphyrinogen-III oxidase family. HemW subfamily.</text>
</comment>
<dbReference type="NCBIfam" id="TIGR00539">
    <property type="entry name" value="hemN_rel"/>
    <property type="match status" value="1"/>
</dbReference>
<evidence type="ECO:0000256" key="9">
    <source>
        <dbReference type="ARBA" id="ARBA00023186"/>
    </source>
</evidence>
<dbReference type="SFLD" id="SFLDG01065">
    <property type="entry name" value="anaerobic_coproporphyrinogen-I"/>
    <property type="match status" value="1"/>
</dbReference>
<dbReference type="CDD" id="cd01335">
    <property type="entry name" value="Radical_SAM"/>
    <property type="match status" value="1"/>
</dbReference>
<evidence type="ECO:0000256" key="5">
    <source>
        <dbReference type="ARBA" id="ARBA00022691"/>
    </source>
</evidence>
<dbReference type="PANTHER" id="PTHR13932:SF5">
    <property type="entry name" value="RADICAL S-ADENOSYL METHIONINE DOMAIN-CONTAINING PROTEIN 1, MITOCHONDRIAL"/>
    <property type="match status" value="1"/>
</dbReference>
<dbReference type="GO" id="GO:0046872">
    <property type="term" value="F:metal ion binding"/>
    <property type="evidence" value="ECO:0007669"/>
    <property type="project" value="UniProtKB-UniRule"/>
</dbReference>
<dbReference type="InterPro" id="IPR058240">
    <property type="entry name" value="rSAM_sf"/>
</dbReference>
<dbReference type="InterPro" id="IPR004559">
    <property type="entry name" value="HemW-like"/>
</dbReference>
<dbReference type="SMART" id="SM00729">
    <property type="entry name" value="Elp3"/>
    <property type="match status" value="1"/>
</dbReference>
<dbReference type="PANTHER" id="PTHR13932">
    <property type="entry name" value="COPROPORPHYRINIGEN III OXIDASE"/>
    <property type="match status" value="1"/>
</dbReference>
<evidence type="ECO:0000256" key="4">
    <source>
        <dbReference type="ARBA" id="ARBA00022617"/>
    </source>
</evidence>
<keyword evidence="4 10" id="KW-0349">Heme</keyword>
<dbReference type="OrthoDB" id="9808022at2"/>
<dbReference type="InterPro" id="IPR007197">
    <property type="entry name" value="rSAM"/>
</dbReference>
<name>A0A1H8GQG6_9RHOB</name>
<keyword evidence="10" id="KW-0004">4Fe-4S</keyword>
<comment type="subcellular location">
    <subcellularLocation>
        <location evidence="10">Cytoplasm</location>
    </subcellularLocation>
</comment>
<sequence>MIVEDSIRYDIAEDWRHGGFGLYVHWPFCAAKCPYCDFNSHVVPAVDQRRWAAALVAEIARLGRELPGRTLGSIFFGGGTPSLMAPDTVDQVLRAARAAWGFANDIEITLEANPTSVEKGRFHDYAQAGVNRLSMGIQALNDDDLRRLGRLHSVAEARAAFDVARASFHRVSFDLIYARQGQGIDAWRSELREALNMAVDHLSLYQLTIEPGTAFGARAAAGKLRDLPDDDVSADMYLETQDICAEFGMSGYEISNHAPPGRESRHNLVYWRQGDWAAVGPGAHGRITLPRARFATEAYRAPGKWLEQVEQNHSGESLRELLPRSEIATEYLLMAMRLSEGLDQHRYEQLAGSPLNENIIESLQELGMILHRDGRICATTQGRPLLNAILRELAA</sequence>
<dbReference type="InterPro" id="IPR006638">
    <property type="entry name" value="Elp3/MiaA/NifB-like_rSAM"/>
</dbReference>
<evidence type="ECO:0000313" key="13">
    <source>
        <dbReference type="Proteomes" id="UP000199054"/>
    </source>
</evidence>
<dbReference type="Pfam" id="PF04055">
    <property type="entry name" value="Radical_SAM"/>
    <property type="match status" value="1"/>
</dbReference>
<dbReference type="PROSITE" id="PS51918">
    <property type="entry name" value="RADICAL_SAM"/>
    <property type="match status" value="1"/>
</dbReference>
<dbReference type="RefSeq" id="WP_090611166.1">
    <property type="nucleotide sequence ID" value="NZ_CP067124.1"/>
</dbReference>
<dbReference type="SFLD" id="SFLDS00029">
    <property type="entry name" value="Radical_SAM"/>
    <property type="match status" value="1"/>
</dbReference>
<evidence type="ECO:0000256" key="1">
    <source>
        <dbReference type="ARBA" id="ARBA00001966"/>
    </source>
</evidence>
<evidence type="ECO:0000256" key="2">
    <source>
        <dbReference type="ARBA" id="ARBA00006100"/>
    </source>
</evidence>
<comment type="cofactor">
    <cofactor evidence="1">
        <name>[4Fe-4S] cluster</name>
        <dbReference type="ChEBI" id="CHEBI:49883"/>
    </cofactor>
</comment>